<evidence type="ECO:0000256" key="1">
    <source>
        <dbReference type="SAM" id="Phobius"/>
    </source>
</evidence>
<keyword evidence="1" id="KW-0472">Membrane</keyword>
<keyword evidence="3" id="KW-1185">Reference proteome</keyword>
<feature type="transmembrane region" description="Helical" evidence="1">
    <location>
        <begin position="26"/>
        <end position="49"/>
    </location>
</feature>
<keyword evidence="1" id="KW-0812">Transmembrane</keyword>
<name>A0A9W9CNC5_9PLEO</name>
<evidence type="ECO:0000313" key="3">
    <source>
        <dbReference type="Proteomes" id="UP001140560"/>
    </source>
</evidence>
<protein>
    <submittedName>
        <fullName evidence="2">Uncharacterized protein</fullName>
    </submittedName>
</protein>
<dbReference type="OrthoDB" id="3934549at2759"/>
<keyword evidence="1" id="KW-1133">Transmembrane helix</keyword>
<dbReference type="AlphaFoldDB" id="A0A9W9CNC5"/>
<comment type="caution">
    <text evidence="2">The sequence shown here is derived from an EMBL/GenBank/DDBJ whole genome shotgun (WGS) entry which is preliminary data.</text>
</comment>
<accession>A0A9W9CNC5</accession>
<dbReference type="Proteomes" id="UP001140560">
    <property type="component" value="Unassembled WGS sequence"/>
</dbReference>
<organism evidence="2 3">
    <name type="scientific">Neocucurbitaria cava</name>
    <dbReference type="NCBI Taxonomy" id="798079"/>
    <lineage>
        <taxon>Eukaryota</taxon>
        <taxon>Fungi</taxon>
        <taxon>Dikarya</taxon>
        <taxon>Ascomycota</taxon>
        <taxon>Pezizomycotina</taxon>
        <taxon>Dothideomycetes</taxon>
        <taxon>Pleosporomycetidae</taxon>
        <taxon>Pleosporales</taxon>
        <taxon>Pleosporineae</taxon>
        <taxon>Cucurbitariaceae</taxon>
        <taxon>Neocucurbitaria</taxon>
    </lineage>
</organism>
<dbReference type="EMBL" id="JAPEUY010000005">
    <property type="protein sequence ID" value="KAJ4372974.1"/>
    <property type="molecule type" value="Genomic_DNA"/>
</dbReference>
<proteinExistence type="predicted"/>
<evidence type="ECO:0000313" key="2">
    <source>
        <dbReference type="EMBL" id="KAJ4372974.1"/>
    </source>
</evidence>
<sequence length="87" mass="10031">MLTALISPEKMEALAKHLNFGSAASWYAYHIGYLAIMGLIKLSILAFYLSFATHRTFRILPFNVLNSHRMRFPRQYFKIDGLPIVLI</sequence>
<gene>
    <name evidence="2" type="ORF">N0V83_003265</name>
</gene>
<reference evidence="2" key="1">
    <citation type="submission" date="2022-10" db="EMBL/GenBank/DDBJ databases">
        <title>Tapping the CABI collections for fungal endophytes: first genome assemblies for Collariella, Neodidymelliopsis, Ascochyta clinopodiicola, Didymella pomorum, Didymosphaeria variabile, Neocosmospora piperis and Neocucurbitaria cava.</title>
        <authorList>
            <person name="Hill R."/>
        </authorList>
    </citation>
    <scope>NUCLEOTIDE SEQUENCE</scope>
    <source>
        <strain evidence="2">IMI 356814</strain>
    </source>
</reference>